<dbReference type="GO" id="GO:0003677">
    <property type="term" value="F:DNA binding"/>
    <property type="evidence" value="ECO:0007669"/>
    <property type="project" value="InterPro"/>
</dbReference>
<dbReference type="AlphaFoldDB" id="A0A1H8YZW7"/>
<evidence type="ECO:0008006" key="4">
    <source>
        <dbReference type="Google" id="ProtNLM"/>
    </source>
</evidence>
<reference evidence="2 3" key="1">
    <citation type="submission" date="2016-10" db="EMBL/GenBank/DDBJ databases">
        <authorList>
            <person name="de Groot N.N."/>
        </authorList>
    </citation>
    <scope>NUCLEOTIDE SEQUENCE [LARGE SCALE GENOMIC DNA]</scope>
    <source>
        <strain evidence="2 3">DSM 378</strain>
    </source>
</reference>
<dbReference type="InterPro" id="IPR010982">
    <property type="entry name" value="Lambda_DNA-bd_dom_sf"/>
</dbReference>
<feature type="region of interest" description="Disordered" evidence="1">
    <location>
        <begin position="75"/>
        <end position="97"/>
    </location>
</feature>
<gene>
    <name evidence="2" type="ORF">SAMN04244573_00076</name>
</gene>
<proteinExistence type="predicted"/>
<sequence>MYKNEMELADERIRTLIDKATIDELIKKTEIGGTRWRTVRYDKRTRISTQELSALVTLYPQYALWLASGQIAPDCGQTSPDYDEAKAHSDSPNQNVG</sequence>
<dbReference type="EMBL" id="FOFJ01000001">
    <property type="protein sequence ID" value="SEP57633.1"/>
    <property type="molecule type" value="Genomic_DNA"/>
</dbReference>
<dbReference type="Gene3D" id="1.10.260.40">
    <property type="entry name" value="lambda repressor-like DNA-binding domains"/>
    <property type="match status" value="1"/>
</dbReference>
<accession>A0A1H8YZW7</accession>
<evidence type="ECO:0000313" key="2">
    <source>
        <dbReference type="EMBL" id="SEP57633.1"/>
    </source>
</evidence>
<organism evidence="2 3">
    <name type="scientific">Azotobacter beijerinckii</name>
    <dbReference type="NCBI Taxonomy" id="170623"/>
    <lineage>
        <taxon>Bacteria</taxon>
        <taxon>Pseudomonadati</taxon>
        <taxon>Pseudomonadota</taxon>
        <taxon>Gammaproteobacteria</taxon>
        <taxon>Pseudomonadales</taxon>
        <taxon>Pseudomonadaceae</taxon>
        <taxon>Azotobacter</taxon>
    </lineage>
</organism>
<evidence type="ECO:0000313" key="3">
    <source>
        <dbReference type="Proteomes" id="UP000199267"/>
    </source>
</evidence>
<name>A0A1H8YZW7_9GAMM</name>
<evidence type="ECO:0000256" key="1">
    <source>
        <dbReference type="SAM" id="MobiDB-lite"/>
    </source>
</evidence>
<dbReference type="Proteomes" id="UP000199267">
    <property type="component" value="Unassembled WGS sequence"/>
</dbReference>
<protein>
    <recommendedName>
        <fullName evidence="4">DNA-binding protein</fullName>
    </recommendedName>
</protein>